<keyword evidence="2" id="KW-1185">Reference proteome</keyword>
<dbReference type="STRING" id="408015.SXIM_40390"/>
<accession>A0A0F7FY34</accession>
<organism evidence="1 2">
    <name type="scientific">Streptomyces xiamenensis</name>
    <dbReference type="NCBI Taxonomy" id="408015"/>
    <lineage>
        <taxon>Bacteria</taxon>
        <taxon>Bacillati</taxon>
        <taxon>Actinomycetota</taxon>
        <taxon>Actinomycetes</taxon>
        <taxon>Kitasatosporales</taxon>
        <taxon>Streptomycetaceae</taxon>
        <taxon>Streptomyces</taxon>
    </lineage>
</organism>
<dbReference type="KEGG" id="sxi:SXIM_40390"/>
<evidence type="ECO:0000313" key="2">
    <source>
        <dbReference type="Proteomes" id="UP000034034"/>
    </source>
</evidence>
<proteinExistence type="predicted"/>
<sequence>MEFIARQVQVPASERHRAQIRQHLGFRECGVVDAGKLTAYPAEHVAHKERGPEQVRVELPARCRH</sequence>
<name>A0A0F7FY34_9ACTN</name>
<dbReference type="Proteomes" id="UP000034034">
    <property type="component" value="Chromosome"/>
</dbReference>
<evidence type="ECO:0000313" key="1">
    <source>
        <dbReference type="EMBL" id="AKG45423.1"/>
    </source>
</evidence>
<dbReference type="AlphaFoldDB" id="A0A0F7FY34"/>
<gene>
    <name evidence="1" type="ORF">SXIM_40390</name>
</gene>
<dbReference type="HOGENOM" id="CLU_2848187_0_0_11"/>
<dbReference type="EMBL" id="CP009922">
    <property type="protein sequence ID" value="AKG45423.1"/>
    <property type="molecule type" value="Genomic_DNA"/>
</dbReference>
<protein>
    <submittedName>
        <fullName evidence="1">Transposase</fullName>
    </submittedName>
</protein>
<reference evidence="1" key="1">
    <citation type="submission" date="2019-08" db="EMBL/GenBank/DDBJ databases">
        <title>Complete genome sequence of a mangrove-derived Streptomyces xiamenensis.</title>
        <authorList>
            <person name="Xu J."/>
        </authorList>
    </citation>
    <scope>NUCLEOTIDE SEQUENCE</scope>
    <source>
        <strain evidence="1">318</strain>
    </source>
</reference>
<dbReference type="PATRIC" id="fig|408015.6.peg.4090"/>